<dbReference type="GO" id="GO:0003678">
    <property type="term" value="F:DNA helicase activity"/>
    <property type="evidence" value="ECO:0007669"/>
    <property type="project" value="InterPro"/>
</dbReference>
<dbReference type="InterPro" id="IPR010285">
    <property type="entry name" value="DNA_helicase_pif1-like_DEAD"/>
</dbReference>
<dbReference type="Gene3D" id="3.40.50.300">
    <property type="entry name" value="P-loop containing nucleotide triphosphate hydrolases"/>
    <property type="match status" value="1"/>
</dbReference>
<dbReference type="GO" id="GO:0000723">
    <property type="term" value="P:telomere maintenance"/>
    <property type="evidence" value="ECO:0007669"/>
    <property type="project" value="InterPro"/>
</dbReference>
<protein>
    <submittedName>
        <fullName evidence="2">AAA family ATPase</fullName>
    </submittedName>
</protein>
<accession>A0A1X1V8J8</accession>
<organism evidence="2 3">
    <name type="scientific">Mycobacterium gastri</name>
    <dbReference type="NCBI Taxonomy" id="1777"/>
    <lineage>
        <taxon>Bacteria</taxon>
        <taxon>Bacillati</taxon>
        <taxon>Actinomycetota</taxon>
        <taxon>Actinomycetes</taxon>
        <taxon>Mycobacteriales</taxon>
        <taxon>Mycobacteriaceae</taxon>
        <taxon>Mycobacterium</taxon>
    </lineage>
</organism>
<evidence type="ECO:0000313" key="2">
    <source>
        <dbReference type="EMBL" id="ORV65394.1"/>
    </source>
</evidence>
<comment type="caution">
    <text evidence="2">The sequence shown here is derived from an EMBL/GenBank/DDBJ whole genome shotgun (WGS) entry which is preliminary data.</text>
</comment>
<dbReference type="InterPro" id="IPR051055">
    <property type="entry name" value="PIF1_helicase"/>
</dbReference>
<dbReference type="CDD" id="cd18809">
    <property type="entry name" value="SF1_C_RecD"/>
    <property type="match status" value="1"/>
</dbReference>
<dbReference type="Proteomes" id="UP000193738">
    <property type="component" value="Unassembled WGS sequence"/>
</dbReference>
<evidence type="ECO:0000313" key="3">
    <source>
        <dbReference type="Proteomes" id="UP000193738"/>
    </source>
</evidence>
<dbReference type="Pfam" id="PF05970">
    <property type="entry name" value="PIF1"/>
    <property type="match status" value="1"/>
</dbReference>
<gene>
    <name evidence="2" type="ORF">AWC07_13450</name>
</gene>
<dbReference type="SMART" id="SM00382">
    <property type="entry name" value="AAA"/>
    <property type="match status" value="1"/>
</dbReference>
<dbReference type="STRING" id="1777.AWC07_13450"/>
<sequence length="800" mass="87252">MVLTEEFKRALALLGDGRHVFLTGKAGTGKSTLIRQFMSETNRNVVVAAPTGVAALNVDGYTIHRLFSFSTTTTLDEVRAGRYYPSRFAKTLGSLQTLIIDEASMIRADLFDMLAAALERFGPLPETPFGGVQIVLVGDLYQLPPVVTEQEVEYFSTRYETPYFFSADSFHREDFPTVALTTVFRQKGDERLTSILNAIREGVLLAHAQEQLNDRVDADFVPPDDEFWLTLAPTNRLVSARNRQHLERLPGDEVVHHAKQSGDLSLFEPPTDEELRFKIGAQIMMLNNDQSDRWVNGTIGRVAEVQEAHGLIVTVEFTNGTTAEVTAHTWEATRPVVEGGALRYEIVGTFTQLPFKLAWAITIHKSQGQTLDRLVVDLTGGTFDFGQLYVALSRCTSLQGLVLKRPVLPKDLKSDRRIARFLRGTVKEDHPRRYCAIAVLTVGDEGRMSRPRPVEIAVAFDDGTAVSSLINPQRDLANARQSYGIKVSDVLLAPTLAEAWSVLAPMLVGCTPVGVTIDETLGLIDFELKRLGYITALPLGIEVPLAALEPTHRRALAGSTALERALTLLSARGKAGLDDSSSTPFGEPEESESFLGYIVSRSPATRTPVSVHLPALSAILDVSRSVGEVLVGDVKAQEVQARMGSLVDTPWVVSARQSVGAQLRSAASRVRLTDEAIARLREAEKLLGVEILSDSVEAARASEDIASVLVPGARICFTGTAQDDAGRTMSRDEMMRIATAAGLTPVKSVTKTRCEVLVTAEIGSQSGKAQKAQELGKPVFTVDEFLAWVDTARDTTRILS</sequence>
<dbReference type="PANTHER" id="PTHR47642">
    <property type="entry name" value="ATP-DEPENDENT DNA HELICASE"/>
    <property type="match status" value="1"/>
</dbReference>
<dbReference type="FunFam" id="3.40.50.300:FF:001498">
    <property type="entry name" value="ATP-dependent DNA helicase"/>
    <property type="match status" value="1"/>
</dbReference>
<dbReference type="PANTHER" id="PTHR47642:SF7">
    <property type="entry name" value="ATP-DEPENDENT DNA HELICASE PIF1"/>
    <property type="match status" value="1"/>
</dbReference>
<dbReference type="GO" id="GO:0006281">
    <property type="term" value="P:DNA repair"/>
    <property type="evidence" value="ECO:0007669"/>
    <property type="project" value="InterPro"/>
</dbReference>
<keyword evidence="3" id="KW-1185">Reference proteome</keyword>
<reference evidence="2 3" key="1">
    <citation type="submission" date="2016-01" db="EMBL/GenBank/DDBJ databases">
        <title>The new phylogeny of the genus Mycobacterium.</title>
        <authorList>
            <person name="Tarcisio F."/>
            <person name="Conor M."/>
            <person name="Antonella G."/>
            <person name="Elisabetta G."/>
            <person name="Giulia F.S."/>
            <person name="Sara T."/>
            <person name="Anna F."/>
            <person name="Clotilde B."/>
            <person name="Roberto B."/>
            <person name="Veronica D.S."/>
            <person name="Fabio R."/>
            <person name="Monica P."/>
            <person name="Olivier J."/>
            <person name="Enrico T."/>
            <person name="Nicola S."/>
        </authorList>
    </citation>
    <scope>NUCLEOTIDE SEQUENCE [LARGE SCALE GENOMIC DNA]</scope>
    <source>
        <strain evidence="2 3">DSM 43505</strain>
    </source>
</reference>
<dbReference type="InterPro" id="IPR027417">
    <property type="entry name" value="P-loop_NTPase"/>
</dbReference>
<dbReference type="AlphaFoldDB" id="A0A1X1V8J8"/>
<evidence type="ECO:0000259" key="1">
    <source>
        <dbReference type="SMART" id="SM00382"/>
    </source>
</evidence>
<dbReference type="EMBL" id="LQOX01000124">
    <property type="protein sequence ID" value="ORV65394.1"/>
    <property type="molecule type" value="Genomic_DNA"/>
</dbReference>
<feature type="domain" description="AAA+ ATPase" evidence="1">
    <location>
        <begin position="16"/>
        <end position="140"/>
    </location>
</feature>
<dbReference type="SUPFAM" id="SSF52540">
    <property type="entry name" value="P-loop containing nucleoside triphosphate hydrolases"/>
    <property type="match status" value="2"/>
</dbReference>
<dbReference type="Gene3D" id="2.30.30.940">
    <property type="match status" value="1"/>
</dbReference>
<dbReference type="InterPro" id="IPR003593">
    <property type="entry name" value="AAA+_ATPase"/>
</dbReference>
<dbReference type="Gene3D" id="3.40.50.10190">
    <property type="entry name" value="BRCT domain"/>
    <property type="match status" value="1"/>
</dbReference>
<proteinExistence type="predicted"/>
<dbReference type="InterPro" id="IPR036420">
    <property type="entry name" value="BRCT_dom_sf"/>
</dbReference>
<name>A0A1X1V8J8_MYCGS</name>
<dbReference type="SUPFAM" id="SSF52113">
    <property type="entry name" value="BRCT domain"/>
    <property type="match status" value="1"/>
</dbReference>